<proteinExistence type="predicted"/>
<dbReference type="OrthoDB" id="3507435at2"/>
<dbReference type="EMBL" id="VCKY01000036">
    <property type="protein sequence ID" value="TMR21914.1"/>
    <property type="molecule type" value="Genomic_DNA"/>
</dbReference>
<dbReference type="Proteomes" id="UP000309128">
    <property type="component" value="Unassembled WGS sequence"/>
</dbReference>
<reference evidence="2 3" key="1">
    <citation type="submission" date="2019-05" db="EMBL/GenBank/DDBJ databases">
        <title>Draft genome sequence of Nonomuraea turkmeniaca DSM 43926.</title>
        <authorList>
            <person name="Saricaoglu S."/>
            <person name="Isik K."/>
        </authorList>
    </citation>
    <scope>NUCLEOTIDE SEQUENCE [LARGE SCALE GENOMIC DNA]</scope>
    <source>
        <strain evidence="2 3">DSM 43926</strain>
    </source>
</reference>
<evidence type="ECO:0000313" key="3">
    <source>
        <dbReference type="Proteomes" id="UP000309128"/>
    </source>
</evidence>
<gene>
    <name evidence="2" type="ORF">ETD86_13405</name>
</gene>
<evidence type="ECO:0000256" key="1">
    <source>
        <dbReference type="SAM" id="SignalP"/>
    </source>
</evidence>
<feature type="signal peptide" evidence="1">
    <location>
        <begin position="1"/>
        <end position="18"/>
    </location>
</feature>
<accession>A0A5S4FN90</accession>
<protein>
    <submittedName>
        <fullName evidence="2">Uncharacterized protein</fullName>
    </submittedName>
</protein>
<keyword evidence="3" id="KW-1185">Reference proteome</keyword>
<name>A0A5S4FN90_9ACTN</name>
<evidence type="ECO:0000313" key="2">
    <source>
        <dbReference type="EMBL" id="TMR21914.1"/>
    </source>
</evidence>
<organism evidence="2 3">
    <name type="scientific">Nonomuraea turkmeniaca</name>
    <dbReference type="NCBI Taxonomy" id="103838"/>
    <lineage>
        <taxon>Bacteria</taxon>
        <taxon>Bacillati</taxon>
        <taxon>Actinomycetota</taxon>
        <taxon>Actinomycetes</taxon>
        <taxon>Streptosporangiales</taxon>
        <taxon>Streptosporangiaceae</taxon>
        <taxon>Nonomuraea</taxon>
    </lineage>
</organism>
<dbReference type="RefSeq" id="WP_138666468.1">
    <property type="nucleotide sequence ID" value="NZ_VCKY01000036.1"/>
</dbReference>
<feature type="chain" id="PRO_5024305433" evidence="1">
    <location>
        <begin position="19"/>
        <end position="324"/>
    </location>
</feature>
<dbReference type="AlphaFoldDB" id="A0A5S4FN90"/>
<keyword evidence="1" id="KW-0732">Signal</keyword>
<comment type="caution">
    <text evidence="2">The sequence shown here is derived from an EMBL/GenBank/DDBJ whole genome shotgun (WGS) entry which is preliminary data.</text>
</comment>
<sequence length="324" mass="36059">MAFIVVLLGPVAPASAQALPGGKANYVMSFGLLRQGTSGDNWVRLGTYQFGTDGRVQSRTWWWDQRQPAARVGTGAVPSGACSGTTGTVRQCEIQTVGGFTSAASEQRSGRYRLYNADDGRQIVNIDWDQDSWLSEEWSVHLAPDGTYSQLSFKYSKKFTHGYGYGSNAAFTERRAMSTVLKAQAGTTMTYYRAAHDEVKFVKSTWGLDPWRQCTTSTSCLTVKTQAPKSCSCAGSDNKGLNNYIQKVGSYDRRDTFWHWCDCFTEKAPCPRGNSHVYPLLQIIDDNGGWRGWVGVEAAFYPYKDMADPRSHDMLSVFRVADWI</sequence>